<dbReference type="InterPro" id="IPR035990">
    <property type="entry name" value="TIM_sf"/>
</dbReference>
<comment type="subunit">
    <text evidence="5">Homodimer.</text>
</comment>
<dbReference type="PROSITE" id="PS00171">
    <property type="entry name" value="TIM_1"/>
    <property type="match status" value="1"/>
</dbReference>
<dbReference type="GO" id="GO:0016853">
    <property type="term" value="F:isomerase activity"/>
    <property type="evidence" value="ECO:0007669"/>
    <property type="project" value="UniProtKB-KW"/>
</dbReference>
<keyword evidence="4 5" id="KW-0413">Isomerase</keyword>
<dbReference type="CDD" id="cd00311">
    <property type="entry name" value="TIM"/>
    <property type="match status" value="1"/>
</dbReference>
<keyword evidence="5" id="KW-0312">Gluconeogenesis</keyword>
<sequence length="227" mass="25339">MNLVSVQTFMDNFSTLNINHNNAEIIICPSVIHIPILKDYNLSYVNIGAQDCSIFQNFGAQTGEVCASMLAELGVKYVILGHCERRYLGENEDMILSKIDASLKANIIPIVCFGEDEHEHLTMDTWTIVQQKLSFLKGLNHKNTIVIAYEPIWSIGSGKIPDNLYINSILTHAKQYLKDDGYLFVYGGSVTAKNARDILKISDGLLIGSASLEVTKLYDIMMCYHGL</sequence>
<comment type="subcellular location">
    <subcellularLocation>
        <location evidence="5">Cytoplasm</location>
    </subcellularLocation>
</comment>
<comment type="catalytic activity">
    <reaction evidence="1">
        <text>L-erythrulose 1-phosphate = D-erythrulose 4-phosphate</text>
        <dbReference type="Rhea" id="RHEA:49588"/>
        <dbReference type="ChEBI" id="CHEBI:58002"/>
        <dbReference type="ChEBI" id="CHEBI:90796"/>
        <dbReference type="EC" id="5.3.1.33"/>
    </reaction>
</comment>
<dbReference type="InterPro" id="IPR000652">
    <property type="entry name" value="Triosephosphate_isomerase"/>
</dbReference>
<evidence type="ECO:0000256" key="3">
    <source>
        <dbReference type="ARBA" id="ARBA00007422"/>
    </source>
</evidence>
<dbReference type="InterPro" id="IPR020861">
    <property type="entry name" value="Triosephosphate_isomerase_AS"/>
</dbReference>
<dbReference type="EC" id="5.3.1.1" evidence="5"/>
<dbReference type="Proteomes" id="UP001293791">
    <property type="component" value="Unassembled WGS sequence"/>
</dbReference>
<proteinExistence type="inferred from homology"/>
<dbReference type="PANTHER" id="PTHR21139:SF42">
    <property type="entry name" value="TRIOSEPHOSPHATE ISOMERASE"/>
    <property type="match status" value="1"/>
</dbReference>
<evidence type="ECO:0000256" key="5">
    <source>
        <dbReference type="RuleBase" id="RU363013"/>
    </source>
</evidence>
<accession>A0ABU5L6L1</accession>
<gene>
    <name evidence="6" type="ORF">Cyrtocomes_00118</name>
</gene>
<keyword evidence="5" id="KW-0324">Glycolysis</keyword>
<evidence type="ECO:0000256" key="1">
    <source>
        <dbReference type="ARBA" id="ARBA00000148"/>
    </source>
</evidence>
<dbReference type="InterPro" id="IPR013785">
    <property type="entry name" value="Aldolase_TIM"/>
</dbReference>
<comment type="pathway">
    <text evidence="5">Carbohydrate biosynthesis; gluconeogenesis.</text>
</comment>
<reference evidence="6 7" key="1">
    <citation type="submission" date="2023-02" db="EMBL/GenBank/DDBJ databases">
        <title>Host association and intracellularity evolved multiple times independently in the Rickettsiales.</title>
        <authorList>
            <person name="Castelli M."/>
            <person name="Nardi T."/>
            <person name="Gammuto L."/>
            <person name="Bellinzona G."/>
            <person name="Sabaneyeva E."/>
            <person name="Potekhin A."/>
            <person name="Serra V."/>
            <person name="Petroni G."/>
            <person name="Sassera D."/>
        </authorList>
    </citation>
    <scope>NUCLEOTIDE SEQUENCE [LARGE SCALE GENOMIC DNA]</scope>
    <source>
        <strain evidence="6 7">BOD18</strain>
    </source>
</reference>
<evidence type="ECO:0000313" key="7">
    <source>
        <dbReference type="Proteomes" id="UP001293791"/>
    </source>
</evidence>
<keyword evidence="7" id="KW-1185">Reference proteome</keyword>
<dbReference type="Gene3D" id="3.20.20.70">
    <property type="entry name" value="Aldolase class I"/>
    <property type="match status" value="1"/>
</dbReference>
<comment type="pathway">
    <text evidence="5">Carbohydrate degradation; glycolysis; D-glyceraldehyde 3-phosphate from glycerone phosphate: step 1/1.</text>
</comment>
<protein>
    <recommendedName>
        <fullName evidence="5">Triosephosphate isomerase</fullName>
        <ecNumber evidence="5">5.3.1.1</ecNumber>
    </recommendedName>
</protein>
<evidence type="ECO:0000256" key="4">
    <source>
        <dbReference type="ARBA" id="ARBA00023235"/>
    </source>
</evidence>
<evidence type="ECO:0000313" key="6">
    <source>
        <dbReference type="EMBL" id="MDZ5761760.1"/>
    </source>
</evidence>
<dbReference type="PROSITE" id="PS51440">
    <property type="entry name" value="TIM_2"/>
    <property type="match status" value="1"/>
</dbReference>
<organism evidence="6 7">
    <name type="scientific">Candidatus Cyrtobacter comes</name>
    <dbReference type="NCBI Taxonomy" id="675776"/>
    <lineage>
        <taxon>Bacteria</taxon>
        <taxon>Pseudomonadati</taxon>
        <taxon>Pseudomonadota</taxon>
        <taxon>Alphaproteobacteria</taxon>
        <taxon>Rickettsiales</taxon>
        <taxon>Candidatus Midichloriaceae</taxon>
        <taxon>Candidatus Cyrtobacter</taxon>
    </lineage>
</organism>
<evidence type="ECO:0000256" key="2">
    <source>
        <dbReference type="ARBA" id="ARBA00004939"/>
    </source>
</evidence>
<dbReference type="SUPFAM" id="SSF51351">
    <property type="entry name" value="Triosephosphate isomerase (TIM)"/>
    <property type="match status" value="1"/>
</dbReference>
<comment type="catalytic activity">
    <reaction evidence="5">
        <text>D-glyceraldehyde 3-phosphate = dihydroxyacetone phosphate</text>
        <dbReference type="Rhea" id="RHEA:18585"/>
        <dbReference type="ChEBI" id="CHEBI:57642"/>
        <dbReference type="ChEBI" id="CHEBI:59776"/>
        <dbReference type="EC" id="5.3.1.1"/>
    </reaction>
</comment>
<keyword evidence="5" id="KW-0963">Cytoplasm</keyword>
<dbReference type="Pfam" id="PF00121">
    <property type="entry name" value="TIM"/>
    <property type="match status" value="1"/>
</dbReference>
<dbReference type="EMBL" id="JARGYT010000003">
    <property type="protein sequence ID" value="MDZ5761760.1"/>
    <property type="molecule type" value="Genomic_DNA"/>
</dbReference>
<comment type="pathway">
    <text evidence="2">Carbohydrate metabolism; erythritol degradation.</text>
</comment>
<comment type="caution">
    <text evidence="6">The sequence shown here is derived from an EMBL/GenBank/DDBJ whole genome shotgun (WGS) entry which is preliminary data.</text>
</comment>
<comment type="similarity">
    <text evidence="3 5">Belongs to the triosephosphate isomerase family.</text>
</comment>
<name>A0ABU5L6L1_9RICK</name>
<dbReference type="PANTHER" id="PTHR21139">
    <property type="entry name" value="TRIOSEPHOSPHATE ISOMERASE"/>
    <property type="match status" value="1"/>
</dbReference>